<name>A0AA36FEM0_OCTVU</name>
<keyword evidence="1" id="KW-1133">Transmembrane helix</keyword>
<organism evidence="2 3">
    <name type="scientific">Octopus vulgaris</name>
    <name type="common">Common octopus</name>
    <dbReference type="NCBI Taxonomy" id="6645"/>
    <lineage>
        <taxon>Eukaryota</taxon>
        <taxon>Metazoa</taxon>
        <taxon>Spiralia</taxon>
        <taxon>Lophotrochozoa</taxon>
        <taxon>Mollusca</taxon>
        <taxon>Cephalopoda</taxon>
        <taxon>Coleoidea</taxon>
        <taxon>Octopodiformes</taxon>
        <taxon>Octopoda</taxon>
        <taxon>Incirrata</taxon>
        <taxon>Octopodidae</taxon>
        <taxon>Octopus</taxon>
    </lineage>
</organism>
<feature type="transmembrane region" description="Helical" evidence="1">
    <location>
        <begin position="35"/>
        <end position="56"/>
    </location>
</feature>
<dbReference type="AlphaFoldDB" id="A0AA36FEM0"/>
<keyword evidence="1" id="KW-0472">Membrane</keyword>
<reference evidence="2" key="1">
    <citation type="submission" date="2023-08" db="EMBL/GenBank/DDBJ databases">
        <authorList>
            <person name="Alioto T."/>
            <person name="Alioto T."/>
            <person name="Gomez Garrido J."/>
        </authorList>
    </citation>
    <scope>NUCLEOTIDE SEQUENCE</scope>
</reference>
<gene>
    <name evidence="2" type="ORF">OCTVUL_1B002304</name>
</gene>
<keyword evidence="3" id="KW-1185">Reference proteome</keyword>
<sequence length="74" mass="8390">MNFADSRSIVSRALQDHSRIQLNSIPGDDCKEYRCWCCSCSFVVVVVVVAVVASYMPSRLLSVEPETPRFLFIF</sequence>
<accession>A0AA36FEM0</accession>
<protein>
    <submittedName>
        <fullName evidence="2">Uncharacterized protein</fullName>
    </submittedName>
</protein>
<evidence type="ECO:0000313" key="3">
    <source>
        <dbReference type="Proteomes" id="UP001162480"/>
    </source>
</evidence>
<dbReference type="Proteomes" id="UP001162480">
    <property type="component" value="Chromosome 16"/>
</dbReference>
<proteinExistence type="predicted"/>
<keyword evidence="1" id="KW-0812">Transmembrane</keyword>
<evidence type="ECO:0000313" key="2">
    <source>
        <dbReference type="EMBL" id="CAI9734359.1"/>
    </source>
</evidence>
<evidence type="ECO:0000256" key="1">
    <source>
        <dbReference type="SAM" id="Phobius"/>
    </source>
</evidence>
<dbReference type="EMBL" id="OX597829">
    <property type="protein sequence ID" value="CAI9734359.1"/>
    <property type="molecule type" value="Genomic_DNA"/>
</dbReference>